<dbReference type="CDD" id="cd07820">
    <property type="entry name" value="SRPBCC_3"/>
    <property type="match status" value="1"/>
</dbReference>
<dbReference type="InterPro" id="IPR023393">
    <property type="entry name" value="START-like_dom_sf"/>
</dbReference>
<reference evidence="1" key="1">
    <citation type="submission" date="2021-03" db="EMBL/GenBank/DDBJ databases">
        <title>Acanthopleuribacteraceae sp. M133.</title>
        <authorList>
            <person name="Wang G."/>
        </authorList>
    </citation>
    <scope>NUCLEOTIDE SEQUENCE</scope>
    <source>
        <strain evidence="1">M133</strain>
    </source>
</reference>
<evidence type="ECO:0000313" key="1">
    <source>
        <dbReference type="EMBL" id="QTD49985.1"/>
    </source>
</evidence>
<dbReference type="Gene3D" id="3.30.530.20">
    <property type="match status" value="1"/>
</dbReference>
<dbReference type="RefSeq" id="WP_237379616.1">
    <property type="nucleotide sequence ID" value="NZ_CP071793.1"/>
</dbReference>
<organism evidence="1 2">
    <name type="scientific">Sulfidibacter corallicola</name>
    <dbReference type="NCBI Taxonomy" id="2818388"/>
    <lineage>
        <taxon>Bacteria</taxon>
        <taxon>Pseudomonadati</taxon>
        <taxon>Acidobacteriota</taxon>
        <taxon>Holophagae</taxon>
        <taxon>Acanthopleuribacterales</taxon>
        <taxon>Acanthopleuribacteraceae</taxon>
        <taxon>Sulfidibacter</taxon>
    </lineage>
</organism>
<dbReference type="AlphaFoldDB" id="A0A8A4TTX5"/>
<dbReference type="Proteomes" id="UP000663929">
    <property type="component" value="Chromosome"/>
</dbReference>
<evidence type="ECO:0000313" key="2">
    <source>
        <dbReference type="Proteomes" id="UP000663929"/>
    </source>
</evidence>
<sequence>MKLHELEREQLLAVGLDEAWRFFSSPRNLDRITPPDLRFRIISTDIDGMFPGQILEYRVKAIPFLWQTWVTEIKHLSERSSFVDEQRLGPYAFWFHRHTFTPVDGGVLMKDRVSYAMPFGIIGNLVHRLYVRRKLEWIFDFRYRELDRLFNRSGAYPPAA</sequence>
<gene>
    <name evidence="1" type="ORF">J3U87_30755</name>
</gene>
<accession>A0A8A4TTX5</accession>
<proteinExistence type="predicted"/>
<dbReference type="SUPFAM" id="SSF55961">
    <property type="entry name" value="Bet v1-like"/>
    <property type="match status" value="1"/>
</dbReference>
<name>A0A8A4TTX5_SULCO</name>
<keyword evidence="2" id="KW-1185">Reference proteome</keyword>
<protein>
    <submittedName>
        <fullName evidence="1">SRPBCC family protein</fullName>
    </submittedName>
</protein>
<dbReference type="EMBL" id="CP071793">
    <property type="protein sequence ID" value="QTD49985.1"/>
    <property type="molecule type" value="Genomic_DNA"/>
</dbReference>
<dbReference type="KEGG" id="scor:J3U87_30755"/>